<dbReference type="EMBL" id="JAAMPI010000657">
    <property type="protein sequence ID" value="KAF4629574.1"/>
    <property type="molecule type" value="Genomic_DNA"/>
</dbReference>
<evidence type="ECO:0000313" key="3">
    <source>
        <dbReference type="Proteomes" id="UP000566819"/>
    </source>
</evidence>
<dbReference type="AlphaFoldDB" id="A0A8H4RJ50"/>
<organism evidence="2 3">
    <name type="scientific">Cudoniella acicularis</name>
    <dbReference type="NCBI Taxonomy" id="354080"/>
    <lineage>
        <taxon>Eukaryota</taxon>
        <taxon>Fungi</taxon>
        <taxon>Dikarya</taxon>
        <taxon>Ascomycota</taxon>
        <taxon>Pezizomycotina</taxon>
        <taxon>Leotiomycetes</taxon>
        <taxon>Helotiales</taxon>
        <taxon>Tricladiaceae</taxon>
        <taxon>Cudoniella</taxon>
    </lineage>
</organism>
<dbReference type="PANTHER" id="PTHR11362:SF148">
    <property type="entry name" value="CARBOXYPEPTIDASE Y INHIBITOR"/>
    <property type="match status" value="1"/>
</dbReference>
<name>A0A8H4RJ50_9HELO</name>
<gene>
    <name evidence="2" type="ORF">G7Y89_g8570</name>
</gene>
<dbReference type="Gene3D" id="3.90.280.10">
    <property type="entry name" value="PEBP-like"/>
    <property type="match status" value="1"/>
</dbReference>
<proteinExistence type="predicted"/>
<feature type="signal peptide" evidence="1">
    <location>
        <begin position="1"/>
        <end position="24"/>
    </location>
</feature>
<evidence type="ECO:0008006" key="4">
    <source>
        <dbReference type="Google" id="ProtNLM"/>
    </source>
</evidence>
<keyword evidence="1" id="KW-0732">Signal</keyword>
<dbReference type="CDD" id="cd00866">
    <property type="entry name" value="PEBP_euk"/>
    <property type="match status" value="1"/>
</dbReference>
<keyword evidence="3" id="KW-1185">Reference proteome</keyword>
<reference evidence="2 3" key="1">
    <citation type="submission" date="2020-03" db="EMBL/GenBank/DDBJ databases">
        <title>Draft Genome Sequence of Cudoniella acicularis.</title>
        <authorList>
            <person name="Buettner E."/>
            <person name="Kellner H."/>
        </authorList>
    </citation>
    <scope>NUCLEOTIDE SEQUENCE [LARGE SCALE GENOMIC DNA]</scope>
    <source>
        <strain evidence="2 3">DSM 108380</strain>
    </source>
</reference>
<dbReference type="InterPro" id="IPR008914">
    <property type="entry name" value="PEBP"/>
</dbReference>
<dbReference type="GO" id="GO:0030162">
    <property type="term" value="P:regulation of proteolysis"/>
    <property type="evidence" value="ECO:0007669"/>
    <property type="project" value="TreeGrafter"/>
</dbReference>
<dbReference type="InterPro" id="IPR036610">
    <property type="entry name" value="PEBP-like_sf"/>
</dbReference>
<dbReference type="SUPFAM" id="SSF49777">
    <property type="entry name" value="PEBP-like"/>
    <property type="match status" value="1"/>
</dbReference>
<dbReference type="Pfam" id="PF01161">
    <property type="entry name" value="PBP"/>
    <property type="match status" value="1"/>
</dbReference>
<dbReference type="Proteomes" id="UP000566819">
    <property type="component" value="Unassembled WGS sequence"/>
</dbReference>
<dbReference type="OrthoDB" id="2506647at2759"/>
<dbReference type="InterPro" id="IPR035810">
    <property type="entry name" value="PEBP_euk"/>
</dbReference>
<dbReference type="PANTHER" id="PTHR11362">
    <property type="entry name" value="PHOSPHATIDYLETHANOLAMINE-BINDING PROTEIN"/>
    <property type="match status" value="1"/>
</dbReference>
<accession>A0A8H4RJ50</accession>
<evidence type="ECO:0000256" key="1">
    <source>
        <dbReference type="SAM" id="SignalP"/>
    </source>
</evidence>
<dbReference type="GO" id="GO:0005543">
    <property type="term" value="F:phospholipid binding"/>
    <property type="evidence" value="ECO:0007669"/>
    <property type="project" value="TreeGrafter"/>
</dbReference>
<comment type="caution">
    <text evidence="2">The sequence shown here is derived from an EMBL/GenBank/DDBJ whole genome shotgun (WGS) entry which is preliminary data.</text>
</comment>
<protein>
    <recommendedName>
        <fullName evidence="4">Carboxypeptidase Y inhibitor</fullName>
    </recommendedName>
</protein>
<evidence type="ECO:0000313" key="2">
    <source>
        <dbReference type="EMBL" id="KAF4629574.1"/>
    </source>
</evidence>
<sequence>MHLKHVSTYLLALVSIIGPNCVSATDQTVLGQAEGGFDSIRRALVKADIIDEVLDDFKPQCFVVPFYGKKRPVALGNIFKQSKTKERPSMKIYCPKIKSTPGLIISLTDPDAPSRDNPKWSEVCHWIGIIPTTGNQQQELELTVTNNDWEHELMEYKPPGPPPKTGYHRYVFVLLQGDIANLTAPSKRYHWGTGKDRHGVRNWAKEQGLEVIGANYFIEKNKKQ</sequence>
<dbReference type="GO" id="GO:0030414">
    <property type="term" value="F:peptidase inhibitor activity"/>
    <property type="evidence" value="ECO:0007669"/>
    <property type="project" value="TreeGrafter"/>
</dbReference>
<feature type="chain" id="PRO_5034864281" description="Carboxypeptidase Y inhibitor" evidence="1">
    <location>
        <begin position="25"/>
        <end position="224"/>
    </location>
</feature>
<dbReference type="GO" id="GO:0046578">
    <property type="term" value="P:regulation of Ras protein signal transduction"/>
    <property type="evidence" value="ECO:0007669"/>
    <property type="project" value="TreeGrafter"/>
</dbReference>